<accession>A0A3Q0JLG8</accession>
<protein>
    <submittedName>
        <fullName evidence="3 4">Uncharacterized protein LOC113473903</fullName>
    </submittedName>
</protein>
<proteinExistence type="predicted"/>
<sequence length="113" mass="13205">MVSLSLQLVGLLLLVFVSSSHQWHLGPCPSKHYVQSFRPYYWEGRWFEYLRKETPVWESYSKCNVLDFGSNSNNLSMVIPVAKTPVRVPLKVKSISNEERDAHFNWIFKFPGK</sequence>
<dbReference type="RefSeq" id="XP_026689189.1">
    <property type="nucleotide sequence ID" value="XM_026833388.1"/>
</dbReference>
<evidence type="ECO:0000313" key="5">
    <source>
        <dbReference type="RefSeq" id="XP_026689189.1"/>
    </source>
</evidence>
<feature type="chain" id="PRO_5044597885" evidence="1">
    <location>
        <begin position="21"/>
        <end position="113"/>
    </location>
</feature>
<dbReference type="KEGG" id="dci:113473903"/>
<evidence type="ECO:0000313" key="4">
    <source>
        <dbReference type="RefSeq" id="XP_026689188.1"/>
    </source>
</evidence>
<evidence type="ECO:0000313" key="2">
    <source>
        <dbReference type="Proteomes" id="UP000079169"/>
    </source>
</evidence>
<organism evidence="2 3">
    <name type="scientific">Diaphorina citri</name>
    <name type="common">Asian citrus psyllid</name>
    <dbReference type="NCBI Taxonomy" id="121845"/>
    <lineage>
        <taxon>Eukaryota</taxon>
        <taxon>Metazoa</taxon>
        <taxon>Ecdysozoa</taxon>
        <taxon>Arthropoda</taxon>
        <taxon>Hexapoda</taxon>
        <taxon>Insecta</taxon>
        <taxon>Pterygota</taxon>
        <taxon>Neoptera</taxon>
        <taxon>Paraneoptera</taxon>
        <taxon>Hemiptera</taxon>
        <taxon>Sternorrhyncha</taxon>
        <taxon>Psylloidea</taxon>
        <taxon>Psyllidae</taxon>
        <taxon>Diaphorininae</taxon>
        <taxon>Diaphorina</taxon>
    </lineage>
</organism>
<dbReference type="PaxDb" id="121845-A0A3Q0JLG8"/>
<reference evidence="3 4" key="1">
    <citation type="submission" date="2025-04" db="UniProtKB">
        <authorList>
            <consortium name="RefSeq"/>
        </authorList>
    </citation>
    <scope>IDENTIFICATION</scope>
</reference>
<keyword evidence="2" id="KW-1185">Reference proteome</keyword>
<evidence type="ECO:0000256" key="1">
    <source>
        <dbReference type="SAM" id="SignalP"/>
    </source>
</evidence>
<name>A0A3Q0JLG8_DIACI</name>
<dbReference type="Proteomes" id="UP000079169">
    <property type="component" value="Unplaced"/>
</dbReference>
<feature type="signal peptide" evidence="1">
    <location>
        <begin position="1"/>
        <end position="20"/>
    </location>
</feature>
<dbReference type="AlphaFoldDB" id="A0A3Q0JLG8"/>
<dbReference type="GeneID" id="113473903"/>
<dbReference type="RefSeq" id="XP_026689187.1">
    <property type="nucleotide sequence ID" value="XM_026833386.1"/>
</dbReference>
<dbReference type="RefSeq" id="XP_026689188.1">
    <property type="nucleotide sequence ID" value="XM_026833387.1"/>
</dbReference>
<keyword evidence="1" id="KW-0732">Signal</keyword>
<evidence type="ECO:0000313" key="3">
    <source>
        <dbReference type="RefSeq" id="XP_026689187.1"/>
    </source>
</evidence>
<gene>
    <name evidence="3 4 5" type="primary">LOC113473903</name>
</gene>